<proteinExistence type="predicted"/>
<evidence type="ECO:0000313" key="4">
    <source>
        <dbReference type="Proteomes" id="UP000233837"/>
    </source>
</evidence>
<keyword evidence="4" id="KW-1185">Reference proteome</keyword>
<protein>
    <recommendedName>
        <fullName evidence="2">Prolamin-like domain-containing protein</fullName>
    </recommendedName>
</protein>
<evidence type="ECO:0000313" key="3">
    <source>
        <dbReference type="EMBL" id="PKU71977.1"/>
    </source>
</evidence>
<reference evidence="3 4" key="2">
    <citation type="journal article" date="2017" name="Nature">
        <title>The Apostasia genome and the evolution of orchids.</title>
        <authorList>
            <person name="Zhang G.Q."/>
            <person name="Liu K.W."/>
            <person name="Li Z."/>
            <person name="Lohaus R."/>
            <person name="Hsiao Y.Y."/>
            <person name="Niu S.C."/>
            <person name="Wang J.Y."/>
            <person name="Lin Y.C."/>
            <person name="Xu Q."/>
            <person name="Chen L.J."/>
            <person name="Yoshida K."/>
            <person name="Fujiwara S."/>
            <person name="Wang Z.W."/>
            <person name="Zhang Y.Q."/>
            <person name="Mitsuda N."/>
            <person name="Wang M."/>
            <person name="Liu G.H."/>
            <person name="Pecoraro L."/>
            <person name="Huang H.X."/>
            <person name="Xiao X.J."/>
            <person name="Lin M."/>
            <person name="Wu X.Y."/>
            <person name="Wu W.L."/>
            <person name="Chen Y.Y."/>
            <person name="Chang S.B."/>
            <person name="Sakamoto S."/>
            <person name="Ohme-Takagi M."/>
            <person name="Yagi M."/>
            <person name="Zeng S.J."/>
            <person name="Shen C.Y."/>
            <person name="Yeh C.M."/>
            <person name="Luo Y.B."/>
            <person name="Tsai W.C."/>
            <person name="Van de Peer Y."/>
            <person name="Liu Z.J."/>
        </authorList>
    </citation>
    <scope>NUCLEOTIDE SEQUENCE [LARGE SCALE GENOMIC DNA]</scope>
    <source>
        <tissue evidence="3">The whole plant</tissue>
    </source>
</reference>
<evidence type="ECO:0000256" key="1">
    <source>
        <dbReference type="ARBA" id="ARBA00022729"/>
    </source>
</evidence>
<gene>
    <name evidence="3" type="ORF">MA16_Dca007341</name>
</gene>
<sequence length="173" mass="19045">MEVEISVSLQNAPEYPVNSLEIDCNVFHMQLHHPYINAPPLFLHLLIRNGNILELLLSISMANYSSGTFAILLLLAAVMTIPQTASSFSFLRCWEAVSTFERACFPKVVVPVALNIQLKLTTECCSALEEIRENCFPSIYTPTFSFVPKLGSIFLQVCGDHNSALAPQPATGA</sequence>
<dbReference type="AlphaFoldDB" id="A0A2I0W8J4"/>
<dbReference type="InterPro" id="IPR008502">
    <property type="entry name" value="Prolamin-like"/>
</dbReference>
<dbReference type="Pfam" id="PF05617">
    <property type="entry name" value="Prolamin_like"/>
    <property type="match status" value="1"/>
</dbReference>
<reference evidence="3 4" key="1">
    <citation type="journal article" date="2016" name="Sci. Rep.">
        <title>The Dendrobium catenatum Lindl. genome sequence provides insights into polysaccharide synthase, floral development and adaptive evolution.</title>
        <authorList>
            <person name="Zhang G.Q."/>
            <person name="Xu Q."/>
            <person name="Bian C."/>
            <person name="Tsai W.C."/>
            <person name="Yeh C.M."/>
            <person name="Liu K.W."/>
            <person name="Yoshida K."/>
            <person name="Zhang L.S."/>
            <person name="Chang S.B."/>
            <person name="Chen F."/>
            <person name="Shi Y."/>
            <person name="Su Y.Y."/>
            <person name="Zhang Y.Q."/>
            <person name="Chen L.J."/>
            <person name="Yin Y."/>
            <person name="Lin M."/>
            <person name="Huang H."/>
            <person name="Deng H."/>
            <person name="Wang Z.W."/>
            <person name="Zhu S.L."/>
            <person name="Zhao X."/>
            <person name="Deng C."/>
            <person name="Niu S.C."/>
            <person name="Huang J."/>
            <person name="Wang M."/>
            <person name="Liu G.H."/>
            <person name="Yang H.J."/>
            <person name="Xiao X.J."/>
            <person name="Hsiao Y.Y."/>
            <person name="Wu W.L."/>
            <person name="Chen Y.Y."/>
            <person name="Mitsuda N."/>
            <person name="Ohme-Takagi M."/>
            <person name="Luo Y.B."/>
            <person name="Van de Peer Y."/>
            <person name="Liu Z.J."/>
        </authorList>
    </citation>
    <scope>NUCLEOTIDE SEQUENCE [LARGE SCALE GENOMIC DNA]</scope>
    <source>
        <tissue evidence="3">The whole plant</tissue>
    </source>
</reference>
<accession>A0A2I0W8J4</accession>
<dbReference type="Proteomes" id="UP000233837">
    <property type="component" value="Unassembled WGS sequence"/>
</dbReference>
<keyword evidence="1" id="KW-0732">Signal</keyword>
<evidence type="ECO:0000259" key="2">
    <source>
        <dbReference type="Pfam" id="PF05617"/>
    </source>
</evidence>
<dbReference type="EMBL" id="KZ502845">
    <property type="protein sequence ID" value="PKU71977.1"/>
    <property type="molecule type" value="Genomic_DNA"/>
</dbReference>
<feature type="domain" description="Prolamin-like" evidence="2">
    <location>
        <begin position="93"/>
        <end position="146"/>
    </location>
</feature>
<name>A0A2I0W8J4_9ASPA</name>
<organism evidence="3 4">
    <name type="scientific">Dendrobium catenatum</name>
    <dbReference type="NCBI Taxonomy" id="906689"/>
    <lineage>
        <taxon>Eukaryota</taxon>
        <taxon>Viridiplantae</taxon>
        <taxon>Streptophyta</taxon>
        <taxon>Embryophyta</taxon>
        <taxon>Tracheophyta</taxon>
        <taxon>Spermatophyta</taxon>
        <taxon>Magnoliopsida</taxon>
        <taxon>Liliopsida</taxon>
        <taxon>Asparagales</taxon>
        <taxon>Orchidaceae</taxon>
        <taxon>Epidendroideae</taxon>
        <taxon>Malaxideae</taxon>
        <taxon>Dendrobiinae</taxon>
        <taxon>Dendrobium</taxon>
    </lineage>
</organism>